<comment type="caution">
    <text evidence="1">The sequence shown here is derived from an EMBL/GenBank/DDBJ whole genome shotgun (WGS) entry which is preliminary data.</text>
</comment>
<name>X0YTU1_9ZZZZ</name>
<accession>X0YTU1</accession>
<evidence type="ECO:0008006" key="2">
    <source>
        <dbReference type="Google" id="ProtNLM"/>
    </source>
</evidence>
<feature type="non-terminal residue" evidence="1">
    <location>
        <position position="60"/>
    </location>
</feature>
<reference evidence="1" key="1">
    <citation type="journal article" date="2014" name="Front. Microbiol.">
        <title>High frequency of phylogenetically diverse reductive dehalogenase-homologous genes in deep subseafloor sedimentary metagenomes.</title>
        <authorList>
            <person name="Kawai M."/>
            <person name="Futagami T."/>
            <person name="Toyoda A."/>
            <person name="Takaki Y."/>
            <person name="Nishi S."/>
            <person name="Hori S."/>
            <person name="Arai W."/>
            <person name="Tsubouchi T."/>
            <person name="Morono Y."/>
            <person name="Uchiyama I."/>
            <person name="Ito T."/>
            <person name="Fujiyama A."/>
            <person name="Inagaki F."/>
            <person name="Takami H."/>
        </authorList>
    </citation>
    <scope>NUCLEOTIDE SEQUENCE</scope>
    <source>
        <strain evidence="1">Expedition CK06-06</strain>
    </source>
</reference>
<organism evidence="1">
    <name type="scientific">marine sediment metagenome</name>
    <dbReference type="NCBI Taxonomy" id="412755"/>
    <lineage>
        <taxon>unclassified sequences</taxon>
        <taxon>metagenomes</taxon>
        <taxon>ecological metagenomes</taxon>
    </lineage>
</organism>
<proteinExistence type="predicted"/>
<sequence>MTKPFLISKKIVWDAYLQVKARKGSAGVDAQSVEDFERDLKKNLYRIWNRMSSGTYFPPP</sequence>
<evidence type="ECO:0000313" key="1">
    <source>
        <dbReference type="EMBL" id="GAG40061.1"/>
    </source>
</evidence>
<dbReference type="AlphaFoldDB" id="X0YTU1"/>
<protein>
    <recommendedName>
        <fullName evidence="2">Reverse transcriptase domain-containing protein</fullName>
    </recommendedName>
</protein>
<dbReference type="EMBL" id="BARS01046130">
    <property type="protein sequence ID" value="GAG40061.1"/>
    <property type="molecule type" value="Genomic_DNA"/>
</dbReference>
<gene>
    <name evidence="1" type="ORF">S01H1_69472</name>
</gene>